<proteinExistence type="predicted"/>
<comment type="caution">
    <text evidence="1">The sequence shown here is derived from an EMBL/GenBank/DDBJ whole genome shotgun (WGS) entry which is preliminary data.</text>
</comment>
<dbReference type="EMBL" id="MU266703">
    <property type="protein sequence ID" value="KAH7919028.1"/>
    <property type="molecule type" value="Genomic_DNA"/>
</dbReference>
<reference evidence="1" key="1">
    <citation type="journal article" date="2021" name="New Phytol.">
        <title>Evolutionary innovations through gain and loss of genes in the ectomycorrhizal Boletales.</title>
        <authorList>
            <person name="Wu G."/>
            <person name="Miyauchi S."/>
            <person name="Morin E."/>
            <person name="Kuo A."/>
            <person name="Drula E."/>
            <person name="Varga T."/>
            <person name="Kohler A."/>
            <person name="Feng B."/>
            <person name="Cao Y."/>
            <person name="Lipzen A."/>
            <person name="Daum C."/>
            <person name="Hundley H."/>
            <person name="Pangilinan J."/>
            <person name="Johnson J."/>
            <person name="Barry K."/>
            <person name="LaButti K."/>
            <person name="Ng V."/>
            <person name="Ahrendt S."/>
            <person name="Min B."/>
            <person name="Choi I.G."/>
            <person name="Park H."/>
            <person name="Plett J.M."/>
            <person name="Magnuson J."/>
            <person name="Spatafora J.W."/>
            <person name="Nagy L.G."/>
            <person name="Henrissat B."/>
            <person name="Grigoriev I.V."/>
            <person name="Yang Z.L."/>
            <person name="Xu J."/>
            <person name="Martin F.M."/>
        </authorList>
    </citation>
    <scope>NUCLEOTIDE SEQUENCE</scope>
    <source>
        <strain evidence="1">KUC20120723A-06</strain>
    </source>
</reference>
<name>A0ACB8B1Q3_9AGAM</name>
<evidence type="ECO:0000313" key="1">
    <source>
        <dbReference type="EMBL" id="KAH7919028.1"/>
    </source>
</evidence>
<accession>A0ACB8B1Q3</accession>
<protein>
    <submittedName>
        <fullName evidence="1">Uncharacterized protein</fullName>
    </submittedName>
</protein>
<gene>
    <name evidence="1" type="ORF">BV22DRAFT_1108212</name>
</gene>
<evidence type="ECO:0000313" key="2">
    <source>
        <dbReference type="Proteomes" id="UP000790709"/>
    </source>
</evidence>
<dbReference type="Proteomes" id="UP000790709">
    <property type="component" value="Unassembled WGS sequence"/>
</dbReference>
<keyword evidence="2" id="KW-1185">Reference proteome</keyword>
<sequence>MIAYAEVTKENGAIIALDQEKAYDKIDHKSAPQLNGYCIPGIQEKQIINLFADDTMIFMNARDRYEDLKQILNDWCQASGAKKDNQPINNNMHIAPDGHPIRSLSAWIGNEIDNAATWEPTLTKVNNSLKRWEQGHPTLKGKHLIIQMIVGGITQYLTKAQGMPENVEQALEKAIREFIWDNAKQPPISLEYLFKEK</sequence>
<organism evidence="1 2">
    <name type="scientific">Leucogyrophana mollusca</name>
    <dbReference type="NCBI Taxonomy" id="85980"/>
    <lineage>
        <taxon>Eukaryota</taxon>
        <taxon>Fungi</taxon>
        <taxon>Dikarya</taxon>
        <taxon>Basidiomycota</taxon>
        <taxon>Agaricomycotina</taxon>
        <taxon>Agaricomycetes</taxon>
        <taxon>Agaricomycetidae</taxon>
        <taxon>Boletales</taxon>
        <taxon>Boletales incertae sedis</taxon>
        <taxon>Leucogyrophana</taxon>
    </lineage>
</organism>